<dbReference type="Proteomes" id="UP000680706">
    <property type="component" value="Plasmid pAb134-04"/>
</dbReference>
<keyword evidence="3" id="KW-0614">Plasmid</keyword>
<protein>
    <recommendedName>
        <fullName evidence="5">Secreted protein</fullName>
    </recommendedName>
</protein>
<organism evidence="3 4">
    <name type="scientific">Pseudovibrio brasiliensis</name>
    <dbReference type="NCBI Taxonomy" id="1898042"/>
    <lineage>
        <taxon>Bacteria</taxon>
        <taxon>Pseudomonadati</taxon>
        <taxon>Pseudomonadota</taxon>
        <taxon>Alphaproteobacteria</taxon>
        <taxon>Hyphomicrobiales</taxon>
        <taxon>Stappiaceae</taxon>
        <taxon>Pseudovibrio</taxon>
    </lineage>
</organism>
<gene>
    <name evidence="3" type="ORF">KGB56_26735</name>
</gene>
<dbReference type="RefSeq" id="WP_211915150.1">
    <property type="nucleotide sequence ID" value="NZ_CP074130.1"/>
</dbReference>
<feature type="chain" id="PRO_5045344510" description="Secreted protein" evidence="2">
    <location>
        <begin position="23"/>
        <end position="729"/>
    </location>
</feature>
<feature type="signal peptide" evidence="2">
    <location>
        <begin position="1"/>
        <end position="22"/>
    </location>
</feature>
<feature type="region of interest" description="Disordered" evidence="1">
    <location>
        <begin position="168"/>
        <end position="247"/>
    </location>
</feature>
<name>A0ABX8AVN0_9HYPH</name>
<geneLocation type="plasmid" evidence="3 4">
    <name>pAb134-04</name>
</geneLocation>
<dbReference type="EMBL" id="CP074130">
    <property type="protein sequence ID" value="QUS59120.1"/>
    <property type="molecule type" value="Genomic_DNA"/>
</dbReference>
<accession>A0ABX8AVN0</accession>
<evidence type="ECO:0008006" key="5">
    <source>
        <dbReference type="Google" id="ProtNLM"/>
    </source>
</evidence>
<evidence type="ECO:0000256" key="2">
    <source>
        <dbReference type="SAM" id="SignalP"/>
    </source>
</evidence>
<feature type="compositionally biased region" description="Basic and acidic residues" evidence="1">
    <location>
        <begin position="222"/>
        <end position="243"/>
    </location>
</feature>
<sequence>MRNILRLSLVGALLLTSSVAGLSQTASPPSAATQAAQAGKQGTSAAEATAALREKLFAVAVKQTTPIFEGKAVELALQIKKAPQFTAGVNKDEVSVSGVSAEGFSQYVMHDGKKIGQAVLTRLTKGERYVELNAENFSSQFNVEEDVINPEETLDVSGNEEELIAALKKLNSDEAPAEDKEKSGEEKEEDYRDVARDENGGSGSGGSPSGGGETPGQSGYETPERREVESKDAPEEVPEEVRVTSDGCSPIVDRNQRLIRLQSKTQTLKKGIVVEESACSDSGTNYTIQKSTATCEDSIDMDARIVKPQYVEFYVNDKLERVQLSDCQPDPETTFSISEDASCPLDIDLEAGKAYIETSLVYTDGNNNLQTVRTCERSPTADPIPMSQVADGCNIRHDFAKGLSTEMAMWIYKRDDQFFQASPCMTTNTTFEHEKVFKKSGVEVCQVMVDLTGKQAIPQYRTQISVHGMPEYIDQCTPDSTASIEIRATNEGCLNPAEFNHDVAAGVSYGLERYYYENPNRVYVGGCKQSQTSYVHDVDITSWKYDDDALKAQPLSSVTINVAGQNYPVASNMLLPGAPEVSYTDSGIESVQDLAGRYYEGCNSFVPTKRSQAYERPDGTMHYVAISNGTPIDEGDRCTREEEVEKVMVWRTVFGDRKLVHKKRDTTPHVGECSRWSGAISYYSFWKKRTKITEPDGDVIATDWVEYEVLDSVSHRTITGSRYNDSERC</sequence>
<feature type="compositionally biased region" description="Gly residues" evidence="1">
    <location>
        <begin position="200"/>
        <end position="214"/>
    </location>
</feature>
<evidence type="ECO:0000313" key="4">
    <source>
        <dbReference type="Proteomes" id="UP000680706"/>
    </source>
</evidence>
<evidence type="ECO:0000313" key="3">
    <source>
        <dbReference type="EMBL" id="QUS59120.1"/>
    </source>
</evidence>
<proteinExistence type="predicted"/>
<evidence type="ECO:0000256" key="1">
    <source>
        <dbReference type="SAM" id="MobiDB-lite"/>
    </source>
</evidence>
<feature type="compositionally biased region" description="Basic and acidic residues" evidence="1">
    <location>
        <begin position="177"/>
        <end position="199"/>
    </location>
</feature>
<reference evidence="3 4" key="1">
    <citation type="journal article" date="2021" name="Angew. Chem. Int. Ed. Engl.">
        <title>A novel family of nonribosomal peptides modulate collective behavior in Pseudovibrio bacteria isolated from marine sponges.</title>
        <authorList>
            <person name="Ioca L.P."/>
            <person name="Dai Y."/>
            <person name="Kunakom S."/>
            <person name="Diaz-Espinosa J."/>
            <person name="Krunic A."/>
            <person name="Crnkovic C.M."/>
            <person name="Orjala J."/>
            <person name="Sanchez L.M."/>
            <person name="Ferreira A.G."/>
            <person name="Berlinck R.G.S."/>
            <person name="Eustaquio A.S."/>
        </authorList>
    </citation>
    <scope>NUCLEOTIDE SEQUENCE [LARGE SCALE GENOMIC DNA]</scope>
    <source>
        <strain evidence="3 4">Ab134</strain>
        <plasmid evidence="3 4">pAb134-04</plasmid>
    </source>
</reference>
<keyword evidence="4" id="KW-1185">Reference proteome</keyword>
<keyword evidence="2" id="KW-0732">Signal</keyword>